<reference evidence="3" key="2">
    <citation type="journal article" date="2017" name="J. Anim. Genet.">
        <title>Multiple reference genome sequences of hot pepper reveal the massive evolution of plant disease resistance genes by retroduplication.</title>
        <authorList>
            <person name="Kim S."/>
            <person name="Park J."/>
            <person name="Yeom S.-I."/>
            <person name="Kim Y.-M."/>
            <person name="Seo E."/>
            <person name="Kim K.-T."/>
            <person name="Kim M.-S."/>
            <person name="Lee J.M."/>
            <person name="Cheong K."/>
            <person name="Shin H.-S."/>
            <person name="Kim S.-B."/>
            <person name="Han K."/>
            <person name="Lee J."/>
            <person name="Park M."/>
            <person name="Lee H.-A."/>
            <person name="Lee H.-Y."/>
            <person name="Lee Y."/>
            <person name="Oh S."/>
            <person name="Lee J.H."/>
            <person name="Choi E."/>
            <person name="Choi E."/>
            <person name="Lee S.E."/>
            <person name="Jeon J."/>
            <person name="Kim H."/>
            <person name="Choi G."/>
            <person name="Song H."/>
            <person name="Lee J."/>
            <person name="Lee S.-C."/>
            <person name="Kwon J.-K."/>
            <person name="Lee H.-Y."/>
            <person name="Koo N."/>
            <person name="Hong Y."/>
            <person name="Kim R.W."/>
            <person name="Kang W.-H."/>
            <person name="Huh J.H."/>
            <person name="Kang B.-C."/>
            <person name="Yang T.-J."/>
            <person name="Lee Y.-H."/>
            <person name="Bennetzen J.L."/>
            <person name="Choi D."/>
        </authorList>
    </citation>
    <scope>NUCLEOTIDE SEQUENCE [LARGE SCALE GENOMIC DNA]</scope>
    <source>
        <strain evidence="3">cv. PBC81</strain>
    </source>
</reference>
<protein>
    <recommendedName>
        <fullName evidence="4">Zinc knuckle CX2CX4HX4C domain-containing protein</fullName>
    </recommendedName>
</protein>
<dbReference type="EMBL" id="MLFT02000008">
    <property type="protein sequence ID" value="PHT40021.1"/>
    <property type="molecule type" value="Genomic_DNA"/>
</dbReference>
<gene>
    <name evidence="2" type="ORF">CQW23_18875</name>
</gene>
<organism evidence="2 3">
    <name type="scientific">Capsicum baccatum</name>
    <name type="common">Peruvian pepper</name>
    <dbReference type="NCBI Taxonomy" id="33114"/>
    <lineage>
        <taxon>Eukaryota</taxon>
        <taxon>Viridiplantae</taxon>
        <taxon>Streptophyta</taxon>
        <taxon>Embryophyta</taxon>
        <taxon>Tracheophyta</taxon>
        <taxon>Spermatophyta</taxon>
        <taxon>Magnoliopsida</taxon>
        <taxon>eudicotyledons</taxon>
        <taxon>Gunneridae</taxon>
        <taxon>Pentapetalae</taxon>
        <taxon>asterids</taxon>
        <taxon>lamiids</taxon>
        <taxon>Solanales</taxon>
        <taxon>Solanaceae</taxon>
        <taxon>Solanoideae</taxon>
        <taxon>Capsiceae</taxon>
        <taxon>Capsicum</taxon>
    </lineage>
</organism>
<dbReference type="AlphaFoldDB" id="A0A2G2W466"/>
<feature type="region of interest" description="Disordered" evidence="1">
    <location>
        <begin position="75"/>
        <end position="96"/>
    </location>
</feature>
<accession>A0A2G2W466</accession>
<dbReference type="PANTHER" id="PTHR33233">
    <property type="entry name" value="ENDONUCLEASE/EXONUCLEASE/PHOSPHATASE"/>
    <property type="match status" value="1"/>
</dbReference>
<dbReference type="PANTHER" id="PTHR33233:SF17">
    <property type="entry name" value="DUF4283 DOMAIN-CONTAINING PROTEIN"/>
    <property type="match status" value="1"/>
</dbReference>
<dbReference type="Proteomes" id="UP000224567">
    <property type="component" value="Unassembled WGS sequence"/>
</dbReference>
<sequence length="311" mass="35255">MAKRGRGRPRKEEDALRKSMEQRDGSIMQRRKEGKLKEDGLDTHNIESVIAQIGLNSPNLTLHFAKGKEVALEEVRSDQVTADTSDEDDKQNKGPRTLSKIVSRLGKPIFIEECTKNQTRISYARVLVDMNINQKLSKEVEIVNPYGRKFTQQVYYDWKPMFCTTCSQFGHVCRKEEKGPQNNGKRKKQVAYQGVNEGKRMVQKWIGKGIKIPGNKAEIEGKDIPEETQKQESTTNLIMSTPRVVDQACSSHTPPEGVGSMTYVELVLHDFAKEHKGLAMKLQNTFSLLSQEIIGEKVKDKPPEGRNKTKL</sequence>
<reference evidence="2 3" key="1">
    <citation type="journal article" date="2017" name="Genome Biol.">
        <title>New reference genome sequences of hot pepper reveal the massive evolution of plant disease-resistance genes by retroduplication.</title>
        <authorList>
            <person name="Kim S."/>
            <person name="Park J."/>
            <person name="Yeom S.I."/>
            <person name="Kim Y.M."/>
            <person name="Seo E."/>
            <person name="Kim K.T."/>
            <person name="Kim M.S."/>
            <person name="Lee J.M."/>
            <person name="Cheong K."/>
            <person name="Shin H.S."/>
            <person name="Kim S.B."/>
            <person name="Han K."/>
            <person name="Lee J."/>
            <person name="Park M."/>
            <person name="Lee H.A."/>
            <person name="Lee H.Y."/>
            <person name="Lee Y."/>
            <person name="Oh S."/>
            <person name="Lee J.H."/>
            <person name="Choi E."/>
            <person name="Choi E."/>
            <person name="Lee S.E."/>
            <person name="Jeon J."/>
            <person name="Kim H."/>
            <person name="Choi G."/>
            <person name="Song H."/>
            <person name="Lee J."/>
            <person name="Lee S.C."/>
            <person name="Kwon J.K."/>
            <person name="Lee H.Y."/>
            <person name="Koo N."/>
            <person name="Hong Y."/>
            <person name="Kim R.W."/>
            <person name="Kang W.H."/>
            <person name="Huh J.H."/>
            <person name="Kang B.C."/>
            <person name="Yang T.J."/>
            <person name="Lee Y.H."/>
            <person name="Bennetzen J.L."/>
            <person name="Choi D."/>
        </authorList>
    </citation>
    <scope>NUCLEOTIDE SEQUENCE [LARGE SCALE GENOMIC DNA]</scope>
    <source>
        <strain evidence="3">cv. PBC81</strain>
    </source>
</reference>
<evidence type="ECO:0000313" key="2">
    <source>
        <dbReference type="EMBL" id="PHT40021.1"/>
    </source>
</evidence>
<dbReference type="STRING" id="33114.A0A2G2W466"/>
<evidence type="ECO:0000256" key="1">
    <source>
        <dbReference type="SAM" id="MobiDB-lite"/>
    </source>
</evidence>
<feature type="compositionally biased region" description="Basic and acidic residues" evidence="1">
    <location>
        <begin position="10"/>
        <end position="24"/>
    </location>
</feature>
<keyword evidence="3" id="KW-1185">Reference proteome</keyword>
<feature type="region of interest" description="Disordered" evidence="1">
    <location>
        <begin position="1"/>
        <end position="39"/>
    </location>
</feature>
<dbReference type="OrthoDB" id="1751950at2759"/>
<proteinExistence type="predicted"/>
<comment type="caution">
    <text evidence="2">The sequence shown here is derived from an EMBL/GenBank/DDBJ whole genome shotgun (WGS) entry which is preliminary data.</text>
</comment>
<evidence type="ECO:0008006" key="4">
    <source>
        <dbReference type="Google" id="ProtNLM"/>
    </source>
</evidence>
<evidence type="ECO:0000313" key="3">
    <source>
        <dbReference type="Proteomes" id="UP000224567"/>
    </source>
</evidence>
<name>A0A2G2W466_CAPBA</name>